<protein>
    <recommendedName>
        <fullName evidence="2">RBR-type E3 ubiquitin transferase</fullName>
        <ecNumber evidence="2">2.3.2.31</ecNumber>
    </recommendedName>
</protein>
<comment type="catalytic activity">
    <reaction evidence="1">
        <text>[E2 ubiquitin-conjugating enzyme]-S-ubiquitinyl-L-cysteine + [acceptor protein]-L-lysine = [E2 ubiquitin-conjugating enzyme]-L-cysteine + [acceptor protein]-N(6)-ubiquitinyl-L-lysine.</text>
        <dbReference type="EC" id="2.3.2.31"/>
    </reaction>
</comment>
<feature type="domain" description="RING-type" evidence="12">
    <location>
        <begin position="161"/>
        <end position="468"/>
    </location>
</feature>
<dbReference type="InterPro" id="IPR044066">
    <property type="entry name" value="TRIAD_supradom"/>
</dbReference>
<dbReference type="Gene3D" id="1.20.120.1750">
    <property type="match status" value="1"/>
</dbReference>
<dbReference type="InterPro" id="IPR013083">
    <property type="entry name" value="Znf_RING/FYVE/PHD"/>
</dbReference>
<name>A0A1E4T3F3_9ASCO</name>
<dbReference type="InterPro" id="IPR031127">
    <property type="entry name" value="E3_UB_ligase_RBR"/>
</dbReference>
<keyword evidence="14" id="KW-1185">Reference proteome</keyword>
<evidence type="ECO:0000259" key="12">
    <source>
        <dbReference type="PROSITE" id="PS51873"/>
    </source>
</evidence>
<evidence type="ECO:0000256" key="10">
    <source>
        <dbReference type="SAM" id="MobiDB-lite"/>
    </source>
</evidence>
<proteinExistence type="predicted"/>
<dbReference type="InterPro" id="IPR048962">
    <property type="entry name" value="ARIH1-like_UBL"/>
</dbReference>
<organism evidence="13 14">
    <name type="scientific">[Candida] arabinofermentans NRRL YB-2248</name>
    <dbReference type="NCBI Taxonomy" id="983967"/>
    <lineage>
        <taxon>Eukaryota</taxon>
        <taxon>Fungi</taxon>
        <taxon>Dikarya</taxon>
        <taxon>Ascomycota</taxon>
        <taxon>Saccharomycotina</taxon>
        <taxon>Pichiomycetes</taxon>
        <taxon>Pichiales</taxon>
        <taxon>Pichiaceae</taxon>
        <taxon>Ogataea</taxon>
        <taxon>Ogataea/Candida clade</taxon>
    </lineage>
</organism>
<evidence type="ECO:0000256" key="7">
    <source>
        <dbReference type="ARBA" id="ARBA00022786"/>
    </source>
</evidence>
<keyword evidence="3" id="KW-0808">Transferase</keyword>
<dbReference type="PROSITE" id="PS50089">
    <property type="entry name" value="ZF_RING_2"/>
    <property type="match status" value="1"/>
</dbReference>
<dbReference type="PROSITE" id="PS00518">
    <property type="entry name" value="ZF_RING_1"/>
    <property type="match status" value="2"/>
</dbReference>
<evidence type="ECO:0000256" key="3">
    <source>
        <dbReference type="ARBA" id="ARBA00022679"/>
    </source>
</evidence>
<accession>A0A1E4T3F3</accession>
<evidence type="ECO:0000313" key="14">
    <source>
        <dbReference type="Proteomes" id="UP000094801"/>
    </source>
</evidence>
<keyword evidence="8" id="KW-0862">Zinc</keyword>
<gene>
    <name evidence="13" type="ORF">CANARDRAFT_27531</name>
</gene>
<dbReference type="Pfam" id="PF21235">
    <property type="entry name" value="UBA_ARI1"/>
    <property type="match status" value="1"/>
</dbReference>
<reference evidence="14" key="1">
    <citation type="submission" date="2016-04" db="EMBL/GenBank/DDBJ databases">
        <title>Comparative genomics of biotechnologically important yeasts.</title>
        <authorList>
            <consortium name="DOE Joint Genome Institute"/>
            <person name="Riley R."/>
            <person name="Haridas S."/>
            <person name="Wolfe K.H."/>
            <person name="Lopes M.R."/>
            <person name="Hittinger C.T."/>
            <person name="Goker M."/>
            <person name="Salamov A."/>
            <person name="Wisecaver J."/>
            <person name="Long T.M."/>
            <person name="Aerts A.L."/>
            <person name="Barry K."/>
            <person name="Choi C."/>
            <person name="Clum A."/>
            <person name="Coughlan A.Y."/>
            <person name="Deshpande S."/>
            <person name="Douglass A.P."/>
            <person name="Hanson S.J."/>
            <person name="Klenk H.-P."/>
            <person name="Labutti K."/>
            <person name="Lapidus A."/>
            <person name="Lindquist E."/>
            <person name="Lipzen A."/>
            <person name="Meier-Kolthoff J.P."/>
            <person name="Ohm R.A."/>
            <person name="Otillar R.P."/>
            <person name="Pangilinan J."/>
            <person name="Peng Y."/>
            <person name="Rokas A."/>
            <person name="Rosa C.A."/>
            <person name="Scheuner C."/>
            <person name="Sibirny A.A."/>
            <person name="Slot J.C."/>
            <person name="Stielow J.B."/>
            <person name="Sun H."/>
            <person name="Kurtzman C.P."/>
            <person name="Blackwell M."/>
            <person name="Grigoriev I.V."/>
            <person name="Jeffries T.W."/>
        </authorList>
    </citation>
    <scope>NUCLEOTIDE SEQUENCE [LARGE SCALE GENOMIC DNA]</scope>
    <source>
        <strain evidence="14">NRRL YB-2248</strain>
    </source>
</reference>
<evidence type="ECO:0000256" key="1">
    <source>
        <dbReference type="ARBA" id="ARBA00001798"/>
    </source>
</evidence>
<dbReference type="InterPro" id="IPR017907">
    <property type="entry name" value="Znf_RING_CS"/>
</dbReference>
<evidence type="ECO:0000256" key="6">
    <source>
        <dbReference type="ARBA" id="ARBA00022771"/>
    </source>
</evidence>
<dbReference type="InterPro" id="IPR001841">
    <property type="entry name" value="Znf_RING"/>
</dbReference>
<evidence type="ECO:0000256" key="8">
    <source>
        <dbReference type="ARBA" id="ARBA00022833"/>
    </source>
</evidence>
<dbReference type="Proteomes" id="UP000094801">
    <property type="component" value="Unassembled WGS sequence"/>
</dbReference>
<dbReference type="GO" id="GO:0008270">
    <property type="term" value="F:zinc ion binding"/>
    <property type="evidence" value="ECO:0007669"/>
    <property type="project" value="UniProtKB-KW"/>
</dbReference>
<keyword evidence="6 9" id="KW-0863">Zinc-finger</keyword>
<dbReference type="STRING" id="983967.A0A1E4T3F3"/>
<evidence type="ECO:0000256" key="4">
    <source>
        <dbReference type="ARBA" id="ARBA00022723"/>
    </source>
</evidence>
<dbReference type="SMART" id="SM00647">
    <property type="entry name" value="IBR"/>
    <property type="match status" value="2"/>
</dbReference>
<dbReference type="InterPro" id="IPR002867">
    <property type="entry name" value="IBR_dom"/>
</dbReference>
<keyword evidence="4" id="KW-0479">Metal-binding</keyword>
<feature type="region of interest" description="Disordered" evidence="10">
    <location>
        <begin position="1"/>
        <end position="34"/>
    </location>
</feature>
<dbReference type="OrthoDB" id="10009520at2759"/>
<dbReference type="EMBL" id="KV453850">
    <property type="protein sequence ID" value="ODV86286.1"/>
    <property type="molecule type" value="Genomic_DNA"/>
</dbReference>
<keyword evidence="7" id="KW-0833">Ubl conjugation pathway</keyword>
<dbReference type="Pfam" id="PF22191">
    <property type="entry name" value="IBR_1"/>
    <property type="match status" value="1"/>
</dbReference>
<evidence type="ECO:0000259" key="11">
    <source>
        <dbReference type="PROSITE" id="PS50089"/>
    </source>
</evidence>
<dbReference type="AlphaFoldDB" id="A0A1E4T3F3"/>
<evidence type="ECO:0000313" key="13">
    <source>
        <dbReference type="EMBL" id="ODV86286.1"/>
    </source>
</evidence>
<dbReference type="Pfam" id="PF01485">
    <property type="entry name" value="IBR"/>
    <property type="match status" value="1"/>
</dbReference>
<dbReference type="SUPFAM" id="SSF57850">
    <property type="entry name" value="RING/U-box"/>
    <property type="match status" value="2"/>
</dbReference>
<dbReference type="EC" id="2.3.2.31" evidence="2"/>
<dbReference type="Gene3D" id="3.30.40.10">
    <property type="entry name" value="Zinc/RING finger domain, C3HC4 (zinc finger)"/>
    <property type="match status" value="1"/>
</dbReference>
<evidence type="ECO:0000256" key="2">
    <source>
        <dbReference type="ARBA" id="ARBA00012251"/>
    </source>
</evidence>
<dbReference type="PROSITE" id="PS51873">
    <property type="entry name" value="TRIAD"/>
    <property type="match status" value="1"/>
</dbReference>
<keyword evidence="5" id="KW-0677">Repeat</keyword>
<dbReference type="GO" id="GO:0016567">
    <property type="term" value="P:protein ubiquitination"/>
    <property type="evidence" value="ECO:0007669"/>
    <property type="project" value="InterPro"/>
</dbReference>
<dbReference type="GO" id="GO:0061630">
    <property type="term" value="F:ubiquitin protein ligase activity"/>
    <property type="evidence" value="ECO:0007669"/>
    <property type="project" value="UniProtKB-EC"/>
</dbReference>
<dbReference type="PANTHER" id="PTHR11685">
    <property type="entry name" value="RBR FAMILY RING FINGER AND IBR DOMAIN-CONTAINING"/>
    <property type="match status" value="1"/>
</dbReference>
<evidence type="ECO:0000256" key="5">
    <source>
        <dbReference type="ARBA" id="ARBA00022737"/>
    </source>
</evidence>
<feature type="domain" description="RING-type" evidence="11">
    <location>
        <begin position="422"/>
        <end position="468"/>
    </location>
</feature>
<evidence type="ECO:0000256" key="9">
    <source>
        <dbReference type="PROSITE-ProRule" id="PRU00175"/>
    </source>
</evidence>
<sequence length="634" mass="74448">MYSQEVSDEELYEDDNDFYDDDSEDDVDDELEFDTEDDYSVNKLNFEDEDDEFKTTLPPRFVHYCYPQKFTRGMLPTNRMKYEPVDYEDIELKLKCKIGNLNKILQIGTDDCTVLLIYYHWNDQKLLEDYTTQDTTEVRRKAGLSDIAGNLETNLIQTAKEGDMCLICCSESTAENPLNVFHLQHCSHSYCIDCYIACVKLAAEQGNLLINCPEPSCKLKIRPTELHQIDAYNTRILEKLEAEKKQENDAIRLRRLTEDQIKVKYQDDFDDSLDSPDSDDDDDDVQKEIKDEDLFNFHERSLKRQRKEKEDKRKKSLYRNYWYHICKNYIMTNRKTFKSCPAADCESSVEYLGFDSSNIVSIDEYITTYIPIVECTNHHRFCYYCNAEDHAPALCFLVKIWVQTCKDESKTLSWLSANTKDCPGCQEPIEKNGGCNHMTCKSCHHEFCWVCMSDWSRHTDNYNCGFARDPRISNDKEKQEKSRASLTKYLHFVQMFDIHRVSLKKDKEFLSKLEMRVQEIQQKVGVSWIEAQFYRECIDILLKARVTLMWSFAFMYYMNPKSKEIPAVQRLQNILSFNVETLSKLFEVTASEYVIQKKSEFLTTASSVKNHQFNMIDKVMELMITDKNLLSGAL</sequence>